<dbReference type="InterPro" id="IPR003761">
    <property type="entry name" value="Exonuc_VII_S"/>
</dbReference>
<dbReference type="Proteomes" id="UP000183605">
    <property type="component" value="Unassembled WGS sequence"/>
</dbReference>
<organism evidence="7 8">
    <name type="scientific">Candidatus Beckwithbacteria bacterium CG2_30_44_31</name>
    <dbReference type="NCBI Taxonomy" id="1805035"/>
    <lineage>
        <taxon>Bacteria</taxon>
        <taxon>Candidatus Beckwithiibacteriota</taxon>
    </lineage>
</organism>
<evidence type="ECO:0000256" key="2">
    <source>
        <dbReference type="ARBA" id="ARBA00022490"/>
    </source>
</evidence>
<dbReference type="Pfam" id="PF02609">
    <property type="entry name" value="Exonuc_VII_S"/>
    <property type="match status" value="1"/>
</dbReference>
<dbReference type="Gene3D" id="1.10.287.1040">
    <property type="entry name" value="Exonuclease VII, small subunit"/>
    <property type="match status" value="1"/>
</dbReference>
<protein>
    <recommendedName>
        <fullName evidence="6">Exodeoxyribonuclease VII small subunit</fullName>
        <ecNumber evidence="6">3.1.11.6</ecNumber>
    </recommendedName>
</protein>
<evidence type="ECO:0000313" key="8">
    <source>
        <dbReference type="Proteomes" id="UP000183605"/>
    </source>
</evidence>
<evidence type="ECO:0000256" key="3">
    <source>
        <dbReference type="ARBA" id="ARBA00022722"/>
    </source>
</evidence>
<proteinExistence type="inferred from homology"/>
<evidence type="ECO:0000313" key="7">
    <source>
        <dbReference type="EMBL" id="OIP04114.1"/>
    </source>
</evidence>
<name>A0A1J5B806_9BACT</name>
<evidence type="ECO:0000256" key="5">
    <source>
        <dbReference type="ARBA" id="ARBA00022839"/>
    </source>
</evidence>
<dbReference type="GO" id="GO:0008855">
    <property type="term" value="F:exodeoxyribonuclease VII activity"/>
    <property type="evidence" value="ECO:0007669"/>
    <property type="project" value="UniProtKB-UniRule"/>
</dbReference>
<dbReference type="EMBL" id="MNXQ01000014">
    <property type="protein sequence ID" value="OIP04114.1"/>
    <property type="molecule type" value="Genomic_DNA"/>
</dbReference>
<dbReference type="EC" id="3.1.11.6" evidence="6"/>
<sequence>MNPKQLSLDQAYQQLQSIVKEFEAETLDLETSIPKFKKGLELAKFLEDKLTKIKNEVQEIKEKF</sequence>
<accession>A0A1J5B806</accession>
<dbReference type="GO" id="GO:0006308">
    <property type="term" value="P:DNA catabolic process"/>
    <property type="evidence" value="ECO:0007669"/>
    <property type="project" value="UniProtKB-UniRule"/>
</dbReference>
<keyword evidence="3" id="KW-0540">Nuclease</keyword>
<gene>
    <name evidence="7" type="ORF">AUK18_00685</name>
</gene>
<reference evidence="7 8" key="1">
    <citation type="journal article" date="2016" name="Environ. Microbiol.">
        <title>Genomic resolution of a cold subsurface aquifer community provides metabolic insights for novel microbes adapted to high CO concentrations.</title>
        <authorList>
            <person name="Probst A.J."/>
            <person name="Castelle C.J."/>
            <person name="Singh A."/>
            <person name="Brown C.T."/>
            <person name="Anantharaman K."/>
            <person name="Sharon I."/>
            <person name="Hug L.A."/>
            <person name="Burstein D."/>
            <person name="Emerson J.B."/>
            <person name="Thomas B.C."/>
            <person name="Banfield J.F."/>
        </authorList>
    </citation>
    <scope>NUCLEOTIDE SEQUENCE [LARGE SCALE GENOMIC DNA]</scope>
    <source>
        <strain evidence="7">CG2_30_44_31</strain>
    </source>
</reference>
<dbReference type="InterPro" id="IPR037004">
    <property type="entry name" value="Exonuc_VII_ssu_sf"/>
</dbReference>
<dbReference type="GO" id="GO:0009318">
    <property type="term" value="C:exodeoxyribonuclease VII complex"/>
    <property type="evidence" value="ECO:0007669"/>
    <property type="project" value="UniProtKB-UniRule"/>
</dbReference>
<evidence type="ECO:0000256" key="4">
    <source>
        <dbReference type="ARBA" id="ARBA00022801"/>
    </source>
</evidence>
<keyword evidence="5" id="KW-0269">Exonuclease</keyword>
<evidence type="ECO:0000256" key="1">
    <source>
        <dbReference type="ARBA" id="ARBA00009998"/>
    </source>
</evidence>
<comment type="caution">
    <text evidence="7">The sequence shown here is derived from an EMBL/GenBank/DDBJ whole genome shotgun (WGS) entry which is preliminary data.</text>
</comment>
<keyword evidence="4" id="KW-0378">Hydrolase</keyword>
<dbReference type="AlphaFoldDB" id="A0A1J5B806"/>
<comment type="similarity">
    <text evidence="1">Belongs to the XseB family.</text>
</comment>
<dbReference type="NCBIfam" id="TIGR01280">
    <property type="entry name" value="xseB"/>
    <property type="match status" value="1"/>
</dbReference>
<evidence type="ECO:0000256" key="6">
    <source>
        <dbReference type="NCBIfam" id="TIGR01280"/>
    </source>
</evidence>
<dbReference type="SUPFAM" id="SSF116842">
    <property type="entry name" value="XseB-like"/>
    <property type="match status" value="1"/>
</dbReference>
<keyword evidence="2" id="KW-0963">Cytoplasm</keyword>